<evidence type="ECO:0000313" key="1">
    <source>
        <dbReference type="EMBL" id="KAG7309471.1"/>
    </source>
</evidence>
<protein>
    <submittedName>
        <fullName evidence="1">Uncharacterized protein</fullName>
    </submittedName>
</protein>
<dbReference type="EMBL" id="JAHIBW010000007">
    <property type="protein sequence ID" value="KAG7309471.1"/>
    <property type="molecule type" value="Genomic_DNA"/>
</dbReference>
<organism evidence="1 2">
    <name type="scientific">Plutella xylostella</name>
    <name type="common">Diamondback moth</name>
    <name type="synonym">Plutella maculipennis</name>
    <dbReference type="NCBI Taxonomy" id="51655"/>
    <lineage>
        <taxon>Eukaryota</taxon>
        <taxon>Metazoa</taxon>
        <taxon>Ecdysozoa</taxon>
        <taxon>Arthropoda</taxon>
        <taxon>Hexapoda</taxon>
        <taxon>Insecta</taxon>
        <taxon>Pterygota</taxon>
        <taxon>Neoptera</taxon>
        <taxon>Endopterygota</taxon>
        <taxon>Lepidoptera</taxon>
        <taxon>Glossata</taxon>
        <taxon>Ditrysia</taxon>
        <taxon>Yponomeutoidea</taxon>
        <taxon>Plutellidae</taxon>
        <taxon>Plutella</taxon>
    </lineage>
</organism>
<accession>A0ABQ7QWT3</accession>
<gene>
    <name evidence="1" type="ORF">JYU34_005439</name>
</gene>
<name>A0ABQ7QWT3_PLUXY</name>
<keyword evidence="2" id="KW-1185">Reference proteome</keyword>
<comment type="caution">
    <text evidence="1">The sequence shown here is derived from an EMBL/GenBank/DDBJ whole genome shotgun (WGS) entry which is preliminary data.</text>
</comment>
<sequence length="113" mass="12798">MLVIFSAREFDIRIRDDIKTGSHLVIDGEEPEEKSLDKVLKTTKGVLKEMVMIMYDFLRNMDSDDLHKAANILRASQGTKKDVLIAILEFLATRLGRTAIGGRQDRIEAKPKP</sequence>
<evidence type="ECO:0000313" key="2">
    <source>
        <dbReference type="Proteomes" id="UP000823941"/>
    </source>
</evidence>
<proteinExistence type="predicted"/>
<dbReference type="Proteomes" id="UP000823941">
    <property type="component" value="Chromosome 7"/>
</dbReference>
<reference evidence="1 2" key="1">
    <citation type="submission" date="2021-06" db="EMBL/GenBank/DDBJ databases">
        <title>A haploid diamondback moth (Plutella xylostella L.) genome assembly resolves 31 chromosomes and identifies a diamide resistance mutation.</title>
        <authorList>
            <person name="Ward C.M."/>
            <person name="Perry K.D."/>
            <person name="Baker G."/>
            <person name="Powis K."/>
            <person name="Heckel D.G."/>
            <person name="Baxter S.W."/>
        </authorList>
    </citation>
    <scope>NUCLEOTIDE SEQUENCE [LARGE SCALE GENOMIC DNA]</scope>
    <source>
        <strain evidence="1 2">LV</strain>
        <tissue evidence="1">Single pupa</tissue>
    </source>
</reference>